<feature type="compositionally biased region" description="Low complexity" evidence="1">
    <location>
        <begin position="652"/>
        <end position="662"/>
    </location>
</feature>
<organism evidence="2 3">
    <name type="scientific">Chlorella vulgaris</name>
    <name type="common">Green alga</name>
    <dbReference type="NCBI Taxonomy" id="3077"/>
    <lineage>
        <taxon>Eukaryota</taxon>
        <taxon>Viridiplantae</taxon>
        <taxon>Chlorophyta</taxon>
        <taxon>core chlorophytes</taxon>
        <taxon>Trebouxiophyceae</taxon>
        <taxon>Chlorellales</taxon>
        <taxon>Chlorellaceae</taxon>
        <taxon>Chlorella clade</taxon>
        <taxon>Chlorella</taxon>
    </lineage>
</organism>
<dbReference type="InterPro" id="IPR015915">
    <property type="entry name" value="Kelch-typ_b-propeller"/>
</dbReference>
<accession>A0A9D4U1K8</accession>
<dbReference type="Gene3D" id="2.120.10.80">
    <property type="entry name" value="Kelch-type beta propeller"/>
    <property type="match status" value="2"/>
</dbReference>
<feature type="compositionally biased region" description="Pro residues" evidence="1">
    <location>
        <begin position="1"/>
        <end position="36"/>
    </location>
</feature>
<feature type="compositionally biased region" description="Low complexity" evidence="1">
    <location>
        <begin position="67"/>
        <end position="76"/>
    </location>
</feature>
<feature type="compositionally biased region" description="Pro residues" evidence="1">
    <location>
        <begin position="47"/>
        <end position="66"/>
    </location>
</feature>
<feature type="region of interest" description="Disordered" evidence="1">
    <location>
        <begin position="569"/>
        <end position="614"/>
    </location>
</feature>
<dbReference type="SMART" id="SM00612">
    <property type="entry name" value="Kelch"/>
    <property type="match status" value="5"/>
</dbReference>
<proteinExistence type="predicted"/>
<dbReference type="Pfam" id="PF01344">
    <property type="entry name" value="Kelch_1"/>
    <property type="match status" value="4"/>
</dbReference>
<dbReference type="SUPFAM" id="SSF117281">
    <property type="entry name" value="Kelch motif"/>
    <property type="match status" value="1"/>
</dbReference>
<evidence type="ECO:0000313" key="3">
    <source>
        <dbReference type="Proteomes" id="UP001055712"/>
    </source>
</evidence>
<dbReference type="GO" id="GO:0034976">
    <property type="term" value="P:response to endoplasmic reticulum stress"/>
    <property type="evidence" value="ECO:0007669"/>
    <property type="project" value="InterPro"/>
</dbReference>
<feature type="region of interest" description="Disordered" evidence="1">
    <location>
        <begin position="637"/>
        <end position="662"/>
    </location>
</feature>
<dbReference type="Proteomes" id="UP001055712">
    <property type="component" value="Unassembled WGS sequence"/>
</dbReference>
<dbReference type="AlphaFoldDB" id="A0A9D4U1K8"/>
<feature type="region of interest" description="Disordered" evidence="1">
    <location>
        <begin position="1"/>
        <end position="76"/>
    </location>
</feature>
<protein>
    <submittedName>
        <fullName evidence="2">Uncharacterized protein</fullName>
    </submittedName>
</protein>
<evidence type="ECO:0000256" key="1">
    <source>
        <dbReference type="SAM" id="MobiDB-lite"/>
    </source>
</evidence>
<comment type="caution">
    <text evidence="2">The sequence shown here is derived from an EMBL/GenBank/DDBJ whole genome shotgun (WGS) entry which is preliminary data.</text>
</comment>
<dbReference type="OrthoDB" id="523959at2759"/>
<dbReference type="PANTHER" id="PTHR46034">
    <property type="match status" value="1"/>
</dbReference>
<dbReference type="EMBL" id="SIDB01000001">
    <property type="protein sequence ID" value="KAI3438916.1"/>
    <property type="molecule type" value="Genomic_DNA"/>
</dbReference>
<name>A0A9D4U1K8_CHLVU</name>
<feature type="compositionally biased region" description="Low complexity" evidence="1">
    <location>
        <begin position="415"/>
        <end position="446"/>
    </location>
</feature>
<dbReference type="PANTHER" id="PTHR46034:SF7">
    <property type="entry name" value="INFLUENZA VIRUS NS1A-BINDING PROTEIN"/>
    <property type="match status" value="1"/>
</dbReference>
<reference evidence="2" key="1">
    <citation type="journal article" date="2019" name="Plant J.">
        <title>Chlorella vulgaris genome assembly and annotation reveals the molecular basis for metabolic acclimation to high light conditions.</title>
        <authorList>
            <person name="Cecchin M."/>
            <person name="Marcolungo L."/>
            <person name="Rossato M."/>
            <person name="Girolomoni L."/>
            <person name="Cosentino E."/>
            <person name="Cuine S."/>
            <person name="Li-Beisson Y."/>
            <person name="Delledonne M."/>
            <person name="Ballottari M."/>
        </authorList>
    </citation>
    <scope>NUCLEOTIDE SEQUENCE</scope>
    <source>
        <strain evidence="2">211/11P</strain>
    </source>
</reference>
<dbReference type="InterPro" id="IPR006652">
    <property type="entry name" value="Kelch_1"/>
</dbReference>
<dbReference type="InterPro" id="IPR044832">
    <property type="entry name" value="NRP-like"/>
</dbReference>
<feature type="compositionally biased region" description="Low complexity" evidence="1">
    <location>
        <begin position="569"/>
        <end position="600"/>
    </location>
</feature>
<sequence>MEAPPLEPAQAPTPSPSGPPPLEGGPPPLEDAPAPPGLSARAKPAPVSAPPPLEPPVQPPPLPLAPRPNGAAAVPPAAPLASVDDMRAAIVEYLRKKPGNKDLLNRLGLYLRSRKLSPDGQLKRFIQLHCQGSVVVLDSSAGTDMAQLASTAAAESAAERVLDSERQRAAAAAEAARPASAGVDNFDPAWMEQRLMQHCVQLQRSGVQPTMPVLGTFCIEKLGLQMKGKLRPFLERRPQLCTLSDDGRQHVQLTAAGVIRGGGIPSMPVAPAAKVSAAERFPGASAAAAAAPTDQVAADVMPGVAAAQSAAKDYKKWDALTKEIFHFVRSKGVATYNQIDAHIKSSCAKMVAASGIPLDQWRSQFFLHKRRNIFRLQGPVVSLAAHIPEAVDDSKGAGSTLSAIPQQDEFPPLPGSSAAAGASSSSSGTPRAGAGPTTAAAGGEDAATGAGARASAALNLSANPLLAAFAAERQMLEQLRDDVQLKLSSFKALSELQKENSGLRAACVTLGRELLSLKAEFGAFQQQTVAAIAVVSPAAATLLMNAQTGSNLTSPMGAPSEGAAAAFAPAEHAASAEYAAEPPQQQEQQQQVQEQLVQQAPGGGQSVSGLSPASLEPTTNVLIAPLEAADVAGTTPMAEEPTALPSPPHIPAASAGQATSAANPASPMLMPAGQLVVVGGHDGVSWLDSVECFTPSDSVWASLPLLDQPRSFAAAVSTPSEIFIAGGGNGIDWFDSVLRYDRQAGPAGGWQELAPLQVARGSLAAGMARGYLFAFGGGKPKEQYNVVEWYDPQSNRWLPGPPLTCKRFALGGAALGGALYAVGGYDGTSYLDCAERLDPRTDCWHKLPGSMASKRGGHALAAADGLLYALGGFNSVQAIPSCEVFEPEMNRWRCIADMSDSRAYGSSAVLGSTVFAVGGLQSDMQTHAILLECYNPTDDSWRHVELPANANPRRSFLAACGLE</sequence>
<reference evidence="2" key="2">
    <citation type="submission" date="2020-11" db="EMBL/GenBank/DDBJ databases">
        <authorList>
            <person name="Cecchin M."/>
            <person name="Marcolungo L."/>
            <person name="Rossato M."/>
            <person name="Girolomoni L."/>
            <person name="Cosentino E."/>
            <person name="Cuine S."/>
            <person name="Li-Beisson Y."/>
            <person name="Delledonne M."/>
            <person name="Ballottari M."/>
        </authorList>
    </citation>
    <scope>NUCLEOTIDE SEQUENCE</scope>
    <source>
        <strain evidence="2">211/11P</strain>
        <tissue evidence="2">Whole cell</tissue>
    </source>
</reference>
<gene>
    <name evidence="2" type="ORF">D9Q98_001330</name>
</gene>
<evidence type="ECO:0000313" key="2">
    <source>
        <dbReference type="EMBL" id="KAI3438916.1"/>
    </source>
</evidence>
<feature type="region of interest" description="Disordered" evidence="1">
    <location>
        <begin position="395"/>
        <end position="446"/>
    </location>
</feature>
<keyword evidence="3" id="KW-1185">Reference proteome</keyword>